<feature type="compositionally biased region" description="Polar residues" evidence="8">
    <location>
        <begin position="197"/>
        <end position="206"/>
    </location>
</feature>
<name>A0AA41NF99_SCICA</name>
<evidence type="ECO:0000256" key="2">
    <source>
        <dbReference type="ARBA" id="ARBA00023015"/>
    </source>
</evidence>
<keyword evidence="4" id="KW-0804">Transcription</keyword>
<feature type="region of interest" description="Disordered" evidence="8">
    <location>
        <begin position="100"/>
        <end position="133"/>
    </location>
</feature>
<feature type="compositionally biased region" description="Low complexity" evidence="8">
    <location>
        <begin position="465"/>
        <end position="475"/>
    </location>
</feature>
<evidence type="ECO:0000256" key="6">
    <source>
        <dbReference type="ARBA" id="ARBA00023254"/>
    </source>
</evidence>
<dbReference type="InterPro" id="IPR036390">
    <property type="entry name" value="WH_DNA-bd_sf"/>
</dbReference>
<comment type="subcellular location">
    <subcellularLocation>
        <location evidence="1 7">Nucleus</location>
    </subcellularLocation>
</comment>
<feature type="DNA-binding region" description="Fork-head" evidence="7">
    <location>
        <begin position="218"/>
        <end position="295"/>
    </location>
</feature>
<feature type="compositionally biased region" description="Acidic residues" evidence="8">
    <location>
        <begin position="713"/>
        <end position="724"/>
    </location>
</feature>
<evidence type="ECO:0000256" key="7">
    <source>
        <dbReference type="PROSITE-ProRule" id="PRU00089"/>
    </source>
</evidence>
<dbReference type="GO" id="GO:0007141">
    <property type="term" value="P:male meiosis I"/>
    <property type="evidence" value="ECO:0007669"/>
    <property type="project" value="UniProtKB-ARBA"/>
</dbReference>
<evidence type="ECO:0000256" key="1">
    <source>
        <dbReference type="ARBA" id="ARBA00004123"/>
    </source>
</evidence>
<organism evidence="10 11">
    <name type="scientific">Sciurus carolinensis</name>
    <name type="common">Eastern gray squirrel</name>
    <dbReference type="NCBI Taxonomy" id="30640"/>
    <lineage>
        <taxon>Eukaryota</taxon>
        <taxon>Metazoa</taxon>
        <taxon>Chordata</taxon>
        <taxon>Craniata</taxon>
        <taxon>Vertebrata</taxon>
        <taxon>Euteleostomi</taxon>
        <taxon>Mammalia</taxon>
        <taxon>Eutheria</taxon>
        <taxon>Euarchontoglires</taxon>
        <taxon>Glires</taxon>
        <taxon>Rodentia</taxon>
        <taxon>Sciuromorpha</taxon>
        <taxon>Sciuridae</taxon>
        <taxon>Sciurinae</taxon>
        <taxon>Sciurini</taxon>
        <taxon>Sciurus</taxon>
    </lineage>
</organism>
<feature type="compositionally biased region" description="Low complexity" evidence="8">
    <location>
        <begin position="418"/>
        <end position="428"/>
    </location>
</feature>
<feature type="compositionally biased region" description="Basic residues" evidence="8">
    <location>
        <begin position="525"/>
        <end position="534"/>
    </location>
</feature>
<dbReference type="Gene3D" id="1.10.10.10">
    <property type="entry name" value="Winged helix-like DNA-binding domain superfamily/Winged helix DNA-binding domain"/>
    <property type="match status" value="1"/>
</dbReference>
<keyword evidence="11" id="KW-1185">Reference proteome</keyword>
<feature type="region of interest" description="Disordered" evidence="8">
    <location>
        <begin position="181"/>
        <end position="213"/>
    </location>
</feature>
<dbReference type="CDD" id="cd20051">
    <property type="entry name" value="FH_FOXJ2"/>
    <property type="match status" value="1"/>
</dbReference>
<evidence type="ECO:0000256" key="5">
    <source>
        <dbReference type="ARBA" id="ARBA00023242"/>
    </source>
</evidence>
<evidence type="ECO:0000259" key="9">
    <source>
        <dbReference type="PROSITE" id="PS50039"/>
    </source>
</evidence>
<evidence type="ECO:0000256" key="8">
    <source>
        <dbReference type="SAM" id="MobiDB-lite"/>
    </source>
</evidence>
<feature type="domain" description="Fork-head" evidence="9">
    <location>
        <begin position="218"/>
        <end position="295"/>
    </location>
</feature>
<dbReference type="InterPro" id="IPR047393">
    <property type="entry name" value="FH_FOXJ2"/>
</dbReference>
<gene>
    <name evidence="10" type="ORF">SUZIE_200165</name>
</gene>
<dbReference type="Proteomes" id="UP001166674">
    <property type="component" value="Unassembled WGS sequence"/>
</dbReference>
<dbReference type="SMART" id="SM00339">
    <property type="entry name" value="FH"/>
    <property type="match status" value="1"/>
</dbReference>
<dbReference type="EMBL" id="JAATJV010427200">
    <property type="protein sequence ID" value="MBZ3888882.1"/>
    <property type="molecule type" value="Genomic_DNA"/>
</dbReference>
<dbReference type="Pfam" id="PF00250">
    <property type="entry name" value="Forkhead"/>
    <property type="match status" value="1"/>
</dbReference>
<sequence>MDSLVFTPFVCCDDLQSASISTPFLSADCSLSGAYHPPFACLWWVQCLPYTYPSPNARGSPPDRPTTVSKLIAYRQWSTSCLLLPGSSLSQYLQGTQFPSQTWEAQPRTGRATEDETSRLPLKRGIPPTSNSSTRWFPPFAGGLVETEPRSNMASDLESSLTSIDWLPQLTLRATIEKLGSASQAGTPGGSRKCSPGSPTDPNATLSKDEAAVHQDGKPRYSYATLITYAINSSPAKKMTLSEIYRWICDNFPYYKNAGIGWKNSIRHNLSLNKCFRKVPRPRDDPGKGSYWTIDTCPDISRKRRHPPDDDLSQDSPEQEASKSPRGGVPGSGEASLPPEGNPQMSLQSPTSMASYSQGTGSVDGGAVAAGTPGRESSEGPPPLYNTNHDFKFSYSEINFQDLSWSFRNLYKSMLEKSSSSSQHGFSSLLGDMPPSNNYYMYQQQQPPPPQQQQQQQPQPPPQQSQPQPQQAPAQGPSTVGGAPPLHTPSPDGCTPPGPKQTGADSYGPPPVMAMHPPPLQHGGYHPHQHHPHSHPAQQPPPPQPQAQGQAPINSTGFAFPPDWCSNIDSLKESFKMVNRLNWSSIEQSQFSELMESLRQAEQKNWTLDQHHIANLCDSLNHFLTQTGHMPPQGGSHRPPAPARITDSCALTSGKQEPAMNQVNSYGHPQGPHLYPGPSPIYPITTQDSAGYNRPAHHMVPRPPVPPPGASEEIPDDFDWDLIT</sequence>
<reference evidence="10" key="1">
    <citation type="submission" date="2020-03" db="EMBL/GenBank/DDBJ databases">
        <title>Studies in the Genomics of Life Span.</title>
        <authorList>
            <person name="Glass D."/>
        </authorList>
    </citation>
    <scope>NUCLEOTIDE SEQUENCE</scope>
    <source>
        <strain evidence="10">SUZIE</strain>
        <tissue evidence="10">Muscle</tissue>
    </source>
</reference>
<dbReference type="PRINTS" id="PR00053">
    <property type="entry name" value="FORKHEAD"/>
</dbReference>
<feature type="compositionally biased region" description="Pro residues" evidence="8">
    <location>
        <begin position="508"/>
        <end position="520"/>
    </location>
</feature>
<dbReference type="FunFam" id="1.10.10.10:FF:000088">
    <property type="entry name" value="Forkhead box protein J3"/>
    <property type="match status" value="1"/>
</dbReference>
<keyword evidence="2" id="KW-0805">Transcription regulation</keyword>
<evidence type="ECO:0000256" key="3">
    <source>
        <dbReference type="ARBA" id="ARBA00023125"/>
    </source>
</evidence>
<dbReference type="InterPro" id="IPR045912">
    <property type="entry name" value="FOXJ2/3-like"/>
</dbReference>
<dbReference type="InterPro" id="IPR030456">
    <property type="entry name" value="TF_fork_head_CS_2"/>
</dbReference>
<dbReference type="GO" id="GO:0000978">
    <property type="term" value="F:RNA polymerase II cis-regulatory region sequence-specific DNA binding"/>
    <property type="evidence" value="ECO:0007669"/>
    <property type="project" value="TreeGrafter"/>
</dbReference>
<dbReference type="GO" id="GO:0000981">
    <property type="term" value="F:DNA-binding transcription factor activity, RNA polymerase II-specific"/>
    <property type="evidence" value="ECO:0007669"/>
    <property type="project" value="TreeGrafter"/>
</dbReference>
<dbReference type="AlphaFoldDB" id="A0AA41NF99"/>
<dbReference type="InterPro" id="IPR036388">
    <property type="entry name" value="WH-like_DNA-bd_sf"/>
</dbReference>
<dbReference type="PROSITE" id="PS00658">
    <property type="entry name" value="FORK_HEAD_2"/>
    <property type="match status" value="1"/>
</dbReference>
<keyword evidence="3 7" id="KW-0238">DNA-binding</keyword>
<keyword evidence="5 7" id="KW-0539">Nucleus</keyword>
<dbReference type="PANTHER" id="PTHR46078">
    <property type="entry name" value="FORKHEAD BOX PROTEIN J2 FAMILY MEMBER"/>
    <property type="match status" value="1"/>
</dbReference>
<feature type="region of interest" description="Disordered" evidence="8">
    <location>
        <begin position="416"/>
        <end position="557"/>
    </location>
</feature>
<keyword evidence="6" id="KW-0469">Meiosis</keyword>
<dbReference type="PANTHER" id="PTHR46078:SF1">
    <property type="entry name" value="FORKHEAD BOX PROTEIN J2"/>
    <property type="match status" value="1"/>
</dbReference>
<evidence type="ECO:0000313" key="10">
    <source>
        <dbReference type="EMBL" id="MBZ3888882.1"/>
    </source>
</evidence>
<evidence type="ECO:0000313" key="11">
    <source>
        <dbReference type="Proteomes" id="UP001166674"/>
    </source>
</evidence>
<feature type="region of interest" description="Disordered" evidence="8">
    <location>
        <begin position="277"/>
        <end position="390"/>
    </location>
</feature>
<feature type="region of interest" description="Disordered" evidence="8">
    <location>
        <begin position="684"/>
        <end position="724"/>
    </location>
</feature>
<dbReference type="InterPro" id="IPR001766">
    <property type="entry name" value="Fork_head_dom"/>
</dbReference>
<dbReference type="PROSITE" id="PS50039">
    <property type="entry name" value="FORK_HEAD_3"/>
    <property type="match status" value="1"/>
</dbReference>
<protein>
    <submittedName>
        <fullName evidence="10">Forkhead box protein J2</fullName>
    </submittedName>
</protein>
<feature type="compositionally biased region" description="Polar residues" evidence="8">
    <location>
        <begin position="343"/>
        <end position="361"/>
    </location>
</feature>
<comment type="caution">
    <text evidence="10">The sequence shown here is derived from an EMBL/GenBank/DDBJ whole genome shotgun (WGS) entry which is preliminary data.</text>
</comment>
<dbReference type="GO" id="GO:0005634">
    <property type="term" value="C:nucleus"/>
    <property type="evidence" value="ECO:0007669"/>
    <property type="project" value="UniProtKB-SubCell"/>
</dbReference>
<proteinExistence type="predicted"/>
<dbReference type="SUPFAM" id="SSF46785">
    <property type="entry name" value="Winged helix' DNA-binding domain"/>
    <property type="match status" value="1"/>
</dbReference>
<evidence type="ECO:0000256" key="4">
    <source>
        <dbReference type="ARBA" id="ARBA00023163"/>
    </source>
</evidence>
<accession>A0AA41NF99</accession>